<keyword evidence="6" id="KW-1185">Reference proteome</keyword>
<dbReference type="AlphaFoldDB" id="A0A6L5WL09"/>
<dbReference type="Proteomes" id="UP000476338">
    <property type="component" value="Unassembled WGS sequence"/>
</dbReference>
<dbReference type="InterPro" id="IPR029058">
    <property type="entry name" value="AB_hydrolase_fold"/>
</dbReference>
<feature type="domain" description="AB hydrolase-1" evidence="4">
    <location>
        <begin position="41"/>
        <end position="210"/>
    </location>
</feature>
<dbReference type="PIRSF" id="PIRSF000443">
    <property type="entry name" value="Homoser_Ac_trans"/>
    <property type="match status" value="1"/>
</dbReference>
<comment type="subunit">
    <text evidence="2">Homodimer.</text>
</comment>
<feature type="active site" description="Nucleophile" evidence="2 3">
    <location>
        <position position="146"/>
    </location>
</feature>
<dbReference type="Gene3D" id="1.10.1740.110">
    <property type="match status" value="1"/>
</dbReference>
<comment type="caution">
    <text evidence="2">Lacks conserved residue(s) required for the propagation of feature annotation.</text>
</comment>
<evidence type="ECO:0000259" key="4">
    <source>
        <dbReference type="Pfam" id="PF00561"/>
    </source>
</evidence>
<keyword evidence="1 2" id="KW-0808">Transferase</keyword>
<dbReference type="Pfam" id="PF00561">
    <property type="entry name" value="Abhydrolase_1"/>
    <property type="match status" value="1"/>
</dbReference>
<dbReference type="GO" id="GO:0004414">
    <property type="term" value="F:homoserine O-acetyltransferase activity"/>
    <property type="evidence" value="ECO:0007669"/>
    <property type="project" value="UniProtKB-UniRule"/>
</dbReference>
<name>A0A6L5WL09_9BACT</name>
<dbReference type="NCBIfam" id="TIGR01392">
    <property type="entry name" value="homoserO_Ac_trn"/>
    <property type="match status" value="1"/>
</dbReference>
<keyword evidence="2" id="KW-0963">Cytoplasm</keyword>
<dbReference type="SUPFAM" id="SSF53474">
    <property type="entry name" value="alpha/beta-Hydrolases"/>
    <property type="match status" value="1"/>
</dbReference>
<dbReference type="Gene3D" id="3.40.50.1820">
    <property type="entry name" value="alpha/beta hydrolase"/>
    <property type="match status" value="1"/>
</dbReference>
<dbReference type="PANTHER" id="PTHR32268:SF11">
    <property type="entry name" value="HOMOSERINE O-ACETYLTRANSFERASE"/>
    <property type="match status" value="1"/>
</dbReference>
<proteinExistence type="inferred from homology"/>
<evidence type="ECO:0000313" key="6">
    <source>
        <dbReference type="Proteomes" id="UP000476338"/>
    </source>
</evidence>
<comment type="subcellular location">
    <subcellularLocation>
        <location evidence="2">Cytoplasm</location>
    </subcellularLocation>
</comment>
<comment type="catalytic activity">
    <reaction evidence="2">
        <text>L-homoserine + acetyl-CoA = O-acetyl-L-homoserine + CoA</text>
        <dbReference type="Rhea" id="RHEA:13701"/>
        <dbReference type="ChEBI" id="CHEBI:57287"/>
        <dbReference type="ChEBI" id="CHEBI:57288"/>
        <dbReference type="ChEBI" id="CHEBI:57476"/>
        <dbReference type="ChEBI" id="CHEBI:57716"/>
        <dbReference type="EC" id="2.3.1.31"/>
    </reaction>
</comment>
<evidence type="ECO:0000256" key="3">
    <source>
        <dbReference type="PIRSR" id="PIRSR000443-1"/>
    </source>
</evidence>
<keyword evidence="2" id="KW-0486">Methionine biosynthesis</keyword>
<sequence>MEVNTGIEYFNEPLYLESGRILPNFKLAYETYGRLNNDKSNAVVVCHALTGSHHAASRYKNDTKFGWWDAMIGDGKAIDTTKFFVICINILSSPFGSTSPLDIDESTGLEYRMNFPVIVISDVVNAQMRLFKKFGIEKAYAVIGGSLGGMQSLCFAIEHNKFTDRIIMLASTYATSAWAIAFNKIAIHGILNDIMFDDGNYDVNLVKKHGLVGMEVGRMAGHISFLSPDSTSLKFGRKYVNTDGLYELKGRFEVDRYMEYNASNFAKRFDPLCYLYIVKMMNNFDCTRHFDNLKDALSNILARLTLISFKGDMLFRWQEMREIFDVMVELGKGDMVEFYNINSNYGHDAFLVEYDKFDFYVKKALEWKI</sequence>
<feature type="active site" evidence="2 3">
    <location>
        <position position="312"/>
    </location>
</feature>
<accession>A0A6L5WL09</accession>
<reference evidence="5 6" key="1">
    <citation type="submission" date="2019-09" db="EMBL/GenBank/DDBJ databases">
        <authorList>
            <person name="Silva M."/>
            <person name="Pereira G."/>
            <person name="Lopes-Da-Costa L."/>
            <person name="Silva E."/>
        </authorList>
    </citation>
    <scope>NUCLEOTIDE SEQUENCE [LARGE SCALE GENOMIC DNA]</scope>
    <source>
        <strain evidence="5 6">FMV-PI01</strain>
    </source>
</reference>
<evidence type="ECO:0000256" key="1">
    <source>
        <dbReference type="ARBA" id="ARBA00022679"/>
    </source>
</evidence>
<comment type="pathway">
    <text evidence="2">Amino-acid biosynthesis; L-methionine biosynthesis via de novo pathway; O-acetyl-L-homoserine from L-homoserine: step 1/1.</text>
</comment>
<comment type="caution">
    <text evidence="5">The sequence shown here is derived from an EMBL/GenBank/DDBJ whole genome shotgun (WGS) entry which is preliminary data.</text>
</comment>
<comment type="function">
    <text evidence="2">Transfers an acetyl group from acetyl-CoA to L-homoserine, forming acetyl-L-homoserine.</text>
</comment>
<feature type="binding site" evidence="2">
    <location>
        <position position="348"/>
    </location>
    <ligand>
        <name>substrate</name>
    </ligand>
</feature>
<protein>
    <recommendedName>
        <fullName evidence="2">Homoserine O-acetyltransferase</fullName>
        <shortName evidence="2">HAT</shortName>
        <ecNumber evidence="2">2.3.1.31</ecNumber>
    </recommendedName>
    <alternativeName>
        <fullName evidence="2">Homoserine transacetylase</fullName>
        <shortName evidence="2">HTA</shortName>
    </alternativeName>
</protein>
<dbReference type="EC" id="2.3.1.31" evidence="2"/>
<feature type="binding site" evidence="2">
    <location>
        <position position="218"/>
    </location>
    <ligand>
        <name>substrate</name>
    </ligand>
</feature>
<dbReference type="EMBL" id="VWSJ01000015">
    <property type="protein sequence ID" value="MSN96523.1"/>
    <property type="molecule type" value="Genomic_DNA"/>
</dbReference>
<dbReference type="NCBIfam" id="NF001209">
    <property type="entry name" value="PRK00175.1"/>
    <property type="match status" value="1"/>
</dbReference>
<dbReference type="PANTHER" id="PTHR32268">
    <property type="entry name" value="HOMOSERINE O-ACETYLTRANSFERASE"/>
    <property type="match status" value="1"/>
</dbReference>
<reference evidence="5 6" key="2">
    <citation type="submission" date="2020-03" db="EMBL/GenBank/DDBJ databases">
        <title>Campylobacter portucalensis sp. nov., a new species of Campylobacter isolated from the reproductive tract of bulls.</title>
        <authorList>
            <person name="Silva M.F."/>
            <person name="Pereira G."/>
            <person name="Carneiro C."/>
            <person name="Hemphill A."/>
            <person name="Mateus L."/>
            <person name="Lopes-Da-Costa L."/>
            <person name="Silva E."/>
        </authorList>
    </citation>
    <scope>NUCLEOTIDE SEQUENCE [LARGE SCALE GENOMIC DNA]</scope>
    <source>
        <strain evidence="5 6">FMV-PI01</strain>
    </source>
</reference>
<dbReference type="InterPro" id="IPR008220">
    <property type="entry name" value="HAT_MetX-like"/>
</dbReference>
<comment type="similarity">
    <text evidence="2">Belongs to the AB hydrolase superfamily. MetX family.</text>
</comment>
<organism evidence="5 6">
    <name type="scientific">Campylobacter portucalensis</name>
    <dbReference type="NCBI Taxonomy" id="2608384"/>
    <lineage>
        <taxon>Bacteria</taxon>
        <taxon>Pseudomonadati</taxon>
        <taxon>Campylobacterota</taxon>
        <taxon>Epsilonproteobacteria</taxon>
        <taxon>Campylobacterales</taxon>
        <taxon>Campylobacteraceae</taxon>
        <taxon>Campylobacter</taxon>
    </lineage>
</organism>
<dbReference type="InterPro" id="IPR000073">
    <property type="entry name" value="AB_hydrolase_1"/>
</dbReference>
<dbReference type="GO" id="GO:0009086">
    <property type="term" value="P:methionine biosynthetic process"/>
    <property type="evidence" value="ECO:0007669"/>
    <property type="project" value="UniProtKB-UniRule"/>
</dbReference>
<dbReference type="UniPathway" id="UPA00051">
    <property type="reaction ID" value="UER00074"/>
</dbReference>
<evidence type="ECO:0000313" key="5">
    <source>
        <dbReference type="EMBL" id="MSN96523.1"/>
    </source>
</evidence>
<feature type="active site" evidence="2 3">
    <location>
        <position position="347"/>
    </location>
</feature>
<keyword evidence="2 5" id="KW-0012">Acyltransferase</keyword>
<keyword evidence="2" id="KW-0028">Amino-acid biosynthesis</keyword>
<gene>
    <name evidence="2" type="primary">metXA</name>
    <name evidence="5" type="ORF">F1B92_04960</name>
</gene>
<dbReference type="GO" id="GO:0009092">
    <property type="term" value="P:homoserine metabolic process"/>
    <property type="evidence" value="ECO:0007669"/>
    <property type="project" value="TreeGrafter"/>
</dbReference>
<evidence type="ECO:0000256" key="2">
    <source>
        <dbReference type="HAMAP-Rule" id="MF_00296"/>
    </source>
</evidence>
<dbReference type="RefSeq" id="WP_326833099.1">
    <property type="nucleotide sequence ID" value="NZ_VWSJ01000015.1"/>
</dbReference>
<dbReference type="HAMAP" id="MF_00296">
    <property type="entry name" value="MetX_acyltransf"/>
    <property type="match status" value="1"/>
</dbReference>
<dbReference type="GO" id="GO:0005737">
    <property type="term" value="C:cytoplasm"/>
    <property type="evidence" value="ECO:0007669"/>
    <property type="project" value="UniProtKB-SubCell"/>
</dbReference>